<evidence type="ECO:0000313" key="1">
    <source>
        <dbReference type="EMBL" id="KAI4364984.1"/>
    </source>
</evidence>
<dbReference type="Proteomes" id="UP001057402">
    <property type="component" value="Chromosome 6"/>
</dbReference>
<accession>A0ACB9QIL6</accession>
<keyword evidence="2" id="KW-1185">Reference proteome</keyword>
<protein>
    <submittedName>
        <fullName evidence="1">Uncharacterized protein</fullName>
    </submittedName>
</protein>
<proteinExistence type="predicted"/>
<name>A0ACB9QIL6_9MYRT</name>
<sequence>MTFSGQLNAEELLRLQHPMELVVLPFGLDNLASHICTREKAPLFALSKDSVGEVSPRDVDVTGFRESDSYKRSATCACFSMVETIPLACCAAHLSTIRA</sequence>
<evidence type="ECO:0000313" key="2">
    <source>
        <dbReference type="Proteomes" id="UP001057402"/>
    </source>
</evidence>
<dbReference type="EMBL" id="CM042885">
    <property type="protein sequence ID" value="KAI4364984.1"/>
    <property type="molecule type" value="Genomic_DNA"/>
</dbReference>
<reference evidence="2" key="1">
    <citation type="journal article" date="2023" name="Front. Plant Sci.">
        <title>Chromosomal-level genome assembly of Melastoma candidum provides insights into trichome evolution.</title>
        <authorList>
            <person name="Zhong Y."/>
            <person name="Wu W."/>
            <person name="Sun C."/>
            <person name="Zou P."/>
            <person name="Liu Y."/>
            <person name="Dai S."/>
            <person name="Zhou R."/>
        </authorList>
    </citation>
    <scope>NUCLEOTIDE SEQUENCE [LARGE SCALE GENOMIC DNA]</scope>
</reference>
<comment type="caution">
    <text evidence="1">The sequence shown here is derived from an EMBL/GenBank/DDBJ whole genome shotgun (WGS) entry which is preliminary data.</text>
</comment>
<organism evidence="1 2">
    <name type="scientific">Melastoma candidum</name>
    <dbReference type="NCBI Taxonomy" id="119954"/>
    <lineage>
        <taxon>Eukaryota</taxon>
        <taxon>Viridiplantae</taxon>
        <taxon>Streptophyta</taxon>
        <taxon>Embryophyta</taxon>
        <taxon>Tracheophyta</taxon>
        <taxon>Spermatophyta</taxon>
        <taxon>Magnoliopsida</taxon>
        <taxon>eudicotyledons</taxon>
        <taxon>Gunneridae</taxon>
        <taxon>Pentapetalae</taxon>
        <taxon>rosids</taxon>
        <taxon>malvids</taxon>
        <taxon>Myrtales</taxon>
        <taxon>Melastomataceae</taxon>
        <taxon>Melastomatoideae</taxon>
        <taxon>Melastomateae</taxon>
        <taxon>Melastoma</taxon>
    </lineage>
</organism>
<gene>
    <name evidence="1" type="ORF">MLD38_021013</name>
</gene>